<dbReference type="PANTHER" id="PTHR32208:SF96">
    <property type="entry name" value="GLYOXAL OXIDASE"/>
    <property type="match status" value="1"/>
</dbReference>
<dbReference type="AlphaFoldDB" id="A0AAD7FXX4"/>
<evidence type="ECO:0000313" key="6">
    <source>
        <dbReference type="Proteomes" id="UP001221142"/>
    </source>
</evidence>
<dbReference type="InterPro" id="IPR037293">
    <property type="entry name" value="Gal_Oxidase_central_sf"/>
</dbReference>
<organism evidence="5 6">
    <name type="scientific">Roridomyces roridus</name>
    <dbReference type="NCBI Taxonomy" id="1738132"/>
    <lineage>
        <taxon>Eukaryota</taxon>
        <taxon>Fungi</taxon>
        <taxon>Dikarya</taxon>
        <taxon>Basidiomycota</taxon>
        <taxon>Agaricomycotina</taxon>
        <taxon>Agaricomycetes</taxon>
        <taxon>Agaricomycetidae</taxon>
        <taxon>Agaricales</taxon>
        <taxon>Marasmiineae</taxon>
        <taxon>Mycenaceae</taxon>
        <taxon>Roridomyces</taxon>
    </lineage>
</organism>
<dbReference type="InterPro" id="IPR009880">
    <property type="entry name" value="Glyoxal_oxidase_N"/>
</dbReference>
<keyword evidence="6" id="KW-1185">Reference proteome</keyword>
<feature type="chain" id="PRO_5042261478" evidence="2">
    <location>
        <begin position="19"/>
        <end position="579"/>
    </location>
</feature>
<evidence type="ECO:0000256" key="1">
    <source>
        <dbReference type="ARBA" id="ARBA00022729"/>
    </source>
</evidence>
<reference evidence="5" key="1">
    <citation type="submission" date="2023-03" db="EMBL/GenBank/DDBJ databases">
        <title>Massive genome expansion in bonnet fungi (Mycena s.s.) driven by repeated elements and novel gene families across ecological guilds.</title>
        <authorList>
            <consortium name="Lawrence Berkeley National Laboratory"/>
            <person name="Harder C.B."/>
            <person name="Miyauchi S."/>
            <person name="Viragh M."/>
            <person name="Kuo A."/>
            <person name="Thoen E."/>
            <person name="Andreopoulos B."/>
            <person name="Lu D."/>
            <person name="Skrede I."/>
            <person name="Drula E."/>
            <person name="Henrissat B."/>
            <person name="Morin E."/>
            <person name="Kohler A."/>
            <person name="Barry K."/>
            <person name="LaButti K."/>
            <person name="Morin E."/>
            <person name="Salamov A."/>
            <person name="Lipzen A."/>
            <person name="Mereny Z."/>
            <person name="Hegedus B."/>
            <person name="Baldrian P."/>
            <person name="Stursova M."/>
            <person name="Weitz H."/>
            <person name="Taylor A."/>
            <person name="Grigoriev I.V."/>
            <person name="Nagy L.G."/>
            <person name="Martin F."/>
            <person name="Kauserud H."/>
        </authorList>
    </citation>
    <scope>NUCLEOTIDE SEQUENCE</scope>
    <source>
        <strain evidence="5">9284</strain>
    </source>
</reference>
<dbReference type="Pfam" id="PF07250">
    <property type="entry name" value="Glyoxal_oxid_N"/>
    <property type="match status" value="1"/>
</dbReference>
<dbReference type="CDD" id="cd02851">
    <property type="entry name" value="E_set_GO_C"/>
    <property type="match status" value="1"/>
</dbReference>
<dbReference type="Gene3D" id="2.130.10.80">
    <property type="entry name" value="Galactose oxidase/kelch, beta-propeller"/>
    <property type="match status" value="1"/>
</dbReference>
<proteinExistence type="predicted"/>
<evidence type="ECO:0000259" key="4">
    <source>
        <dbReference type="Pfam" id="PF09118"/>
    </source>
</evidence>
<accession>A0AAD7FXX4</accession>
<dbReference type="InterPro" id="IPR015202">
    <property type="entry name" value="GO-like_E_set"/>
</dbReference>
<dbReference type="InterPro" id="IPR013783">
    <property type="entry name" value="Ig-like_fold"/>
</dbReference>
<dbReference type="PANTHER" id="PTHR32208">
    <property type="entry name" value="SECRETED PROTEIN-RELATED"/>
    <property type="match status" value="1"/>
</dbReference>
<dbReference type="EMBL" id="JARKIF010000003">
    <property type="protein sequence ID" value="KAJ7644914.1"/>
    <property type="molecule type" value="Genomic_DNA"/>
</dbReference>
<dbReference type="InterPro" id="IPR011043">
    <property type="entry name" value="Gal_Oxase/kelch_b-propeller"/>
</dbReference>
<comment type="caution">
    <text evidence="5">The sequence shown here is derived from an EMBL/GenBank/DDBJ whole genome shotgun (WGS) entry which is preliminary data.</text>
</comment>
<feature type="domain" description="Glyoxal oxidase N-terminal" evidence="3">
    <location>
        <begin position="64"/>
        <end position="454"/>
    </location>
</feature>
<dbReference type="Proteomes" id="UP001221142">
    <property type="component" value="Unassembled WGS sequence"/>
</dbReference>
<feature type="signal peptide" evidence="2">
    <location>
        <begin position="1"/>
        <end position="18"/>
    </location>
</feature>
<keyword evidence="1 2" id="KW-0732">Signal</keyword>
<gene>
    <name evidence="5" type="ORF">FB45DRAFT_825058</name>
</gene>
<sequence length="579" mass="61721">MRSTNLLSLIPFVRLAMAQNTWSFVQQGNSGIIPLELINLSPTLALMYDRPLHQPAQASNGESAWAGLWHFDTNTATPLEVKTNSFCAGGAFISNGTLVSVGGQPEDDIPGWGNATDGRMAIRLFGPCTSANGTGPGCTVFEDPENLHLVVTRWYPTALRIADGSLMIMGGSDILTTFNGADIAQNNIEFFPPRKGEEGTVRPNKFLNDTLPANLFPRSQVLPSGHILMIANNKSAVYDVNTNTELMRLPDLPNGVRIGVPFDGFAQLLPLSPPLYEPTVLACGGSNKTDTITVEEMSNQDVATTQCSRITLTHAGIAAGWEVEHLPDPRLLPETVLLPNGDLIIINGAHTGQVAQYSGYPSVGDSGAINGNADHPATRPIKYKPSLPSGQRLTQVGLPTSPIPRMYHSSAVLTGKGNIMVAASNPHPFVLTADNNPNNYSYPSEYRVEYLNPDFITKGSPRPVISASPSKLAFNAKGTITVTIPASLAAGELQVSLIDMGYITHGWHAGQRLVFLEHTLSGNKLTITAPPNGNIYAPGPGWIYVVANGVWSEGVQIMIGDGGNPPRPAQGVPVSITSV</sequence>
<dbReference type="Pfam" id="PF09118">
    <property type="entry name" value="GO-like_E_set"/>
    <property type="match status" value="1"/>
</dbReference>
<evidence type="ECO:0000256" key="2">
    <source>
        <dbReference type="SAM" id="SignalP"/>
    </source>
</evidence>
<dbReference type="SUPFAM" id="SSF50965">
    <property type="entry name" value="Galactose oxidase, central domain"/>
    <property type="match status" value="1"/>
</dbReference>
<dbReference type="SUPFAM" id="SSF81296">
    <property type="entry name" value="E set domains"/>
    <property type="match status" value="1"/>
</dbReference>
<dbReference type="InterPro" id="IPR014756">
    <property type="entry name" value="Ig_E-set"/>
</dbReference>
<evidence type="ECO:0000259" key="3">
    <source>
        <dbReference type="Pfam" id="PF07250"/>
    </source>
</evidence>
<name>A0AAD7FXX4_9AGAR</name>
<protein>
    <submittedName>
        <fullName evidence="5">Glyoxal oxidase</fullName>
    </submittedName>
</protein>
<feature type="domain" description="Galactose oxidase-like Early set" evidence="4">
    <location>
        <begin position="462"/>
        <end position="559"/>
    </location>
</feature>
<dbReference type="Gene3D" id="2.60.40.10">
    <property type="entry name" value="Immunoglobulins"/>
    <property type="match status" value="1"/>
</dbReference>
<evidence type="ECO:0000313" key="5">
    <source>
        <dbReference type="EMBL" id="KAJ7644914.1"/>
    </source>
</evidence>